<evidence type="ECO:0000313" key="1">
    <source>
        <dbReference type="EMBL" id="MBM0631529.1"/>
    </source>
</evidence>
<evidence type="ECO:0000313" key="2">
    <source>
        <dbReference type="Proteomes" id="UP000650605"/>
    </source>
</evidence>
<dbReference type="AlphaFoldDB" id="A0A1D7MQS9"/>
<dbReference type="EMBL" id="JAEHFQ010000001">
    <property type="protein sequence ID" value="MBM0631529.1"/>
    <property type="molecule type" value="Genomic_DNA"/>
</dbReference>
<dbReference type="Proteomes" id="UP000650605">
    <property type="component" value="Unassembled WGS sequence"/>
</dbReference>
<organism evidence="1 2">
    <name type="scientific">Paenibacillus polymyxa</name>
    <name type="common">Bacillus polymyxa</name>
    <dbReference type="NCBI Taxonomy" id="1406"/>
    <lineage>
        <taxon>Bacteria</taxon>
        <taxon>Bacillati</taxon>
        <taxon>Bacillota</taxon>
        <taxon>Bacilli</taxon>
        <taxon>Bacillales</taxon>
        <taxon>Paenibacillaceae</taxon>
        <taxon>Paenibacillus</taxon>
    </lineage>
</organism>
<protein>
    <submittedName>
        <fullName evidence="1">Uncharacterized protein</fullName>
    </submittedName>
</protein>
<name>A0A1D7MQS9_PAEPO</name>
<gene>
    <name evidence="1" type="ORF">JDW19_00010</name>
</gene>
<proteinExistence type="predicted"/>
<comment type="caution">
    <text evidence="1">The sequence shown here is derived from an EMBL/GenBank/DDBJ whole genome shotgun (WGS) entry which is preliminary data.</text>
</comment>
<accession>A0A1D7MQS9</accession>
<dbReference type="RefSeq" id="WP_069292099.1">
    <property type="nucleotide sequence ID" value="NZ_JAEHFQ010000001.1"/>
</dbReference>
<reference evidence="1" key="1">
    <citation type="submission" date="2020-12" db="EMBL/GenBank/DDBJ databases">
        <title>Paenibacillus polymyxa LMG 27872: a double-edged sword.</title>
        <authorList>
            <person name="Langendries S."/>
            <person name="Garcia Mendez S."/>
            <person name="Beirinckx S."/>
            <person name="Viaene T."/>
            <person name="Baeyen S."/>
            <person name="Goeminne G."/>
            <person name="Willems A."/>
            <person name="Debode J."/>
            <person name="Goormachtig S."/>
        </authorList>
    </citation>
    <scope>NUCLEOTIDE SEQUENCE</scope>
    <source>
        <strain evidence="1">LMG 27872</strain>
    </source>
</reference>
<sequence length="107" mass="12322">MEHWKTMNITGISRIEKCVAEFQVWELNKIPFGKFKVKVYERPNGTFAGFTNIQLKSLEDDSAESGVGFGKTISETLEDTVKYFMGMLNARDNLSEDDFDWSHPDDF</sequence>